<dbReference type="EMBL" id="MK962629">
    <property type="protein sequence ID" value="QDH83931.1"/>
    <property type="molecule type" value="Genomic_DNA"/>
</dbReference>
<organism evidence="1 2">
    <name type="scientific">Achromobacter phage vB_AxyP_19-32_Axy10</name>
    <dbReference type="NCBI Taxonomy" id="2591041"/>
    <lineage>
        <taxon>Viruses</taxon>
        <taxon>Duplodnaviria</taxon>
        <taxon>Heunggongvirae</taxon>
        <taxon>Uroviricota</taxon>
        <taxon>Caudoviricetes</taxon>
        <taxon>Schitoviridae</taxon>
        <taxon>Rothmandenesvirinae</taxon>
        <taxon>Pourcelvirus</taxon>
        <taxon>Pourcelvirus Axy10</taxon>
    </lineage>
</organism>
<name>A0A514CTX8_9CAUD</name>
<accession>A0A514CTX8</accession>
<dbReference type="Gene3D" id="3.40.50.300">
    <property type="entry name" value="P-loop containing nucleotide triphosphate hydrolases"/>
    <property type="match status" value="1"/>
</dbReference>
<dbReference type="SUPFAM" id="SSF52540">
    <property type="entry name" value="P-loop containing nucleoside triphosphate hydrolases"/>
    <property type="match status" value="1"/>
</dbReference>
<reference evidence="1 2" key="1">
    <citation type="submission" date="2019-05" db="EMBL/GenBank/DDBJ databases">
        <title>Complete genome sequence of sixteen phages from Abidjan, cote d'Ivoire, isolated on a single strain of Achromobacter xylosoxidans.</title>
        <authorList>
            <person name="Essoh C."/>
            <person name="Vernadet J.-P."/>
            <person name="Vergnaud G."/>
            <person name="Pourcel C."/>
        </authorList>
    </citation>
    <scope>NUCLEOTIDE SEQUENCE [LARGE SCALE GENOMIC DNA]</scope>
</reference>
<dbReference type="InterPro" id="IPR027417">
    <property type="entry name" value="P-loop_NTPase"/>
</dbReference>
<sequence>MSDISSFTAANQRQTKKFVERAMAAGRVPFITACPGVGKSAIIHNIARERGLKMIDHRLSTSAPEDLNGLPRFTDKGAEFVPFADLFPLEGDAIPQGYNGWLLFLDELPSAPRSVQAAAYKLILDRMVGQKRLHEMVFVVAAGNRKQDKAIVNDIGTAMQSRLIHIEMDADFKCWQEDVAIPQQFDPRVVAYLSMNPSKLIDFDPDHQDRTFCCPRTWEFVSDLIKGRPLDSDDAILLAGAITSGEAISFVQFCHVYDSLPNMQSLIDDPENAIIPRDPASLWATTMACVEHTTVENFGDFMKYMNRLDLVQRVLYFRATYAKLGAPLRSSRGFTEAAIELGRYIS</sequence>
<proteinExistence type="predicted"/>
<evidence type="ECO:0008006" key="3">
    <source>
        <dbReference type="Google" id="ProtNLM"/>
    </source>
</evidence>
<evidence type="ECO:0000313" key="1">
    <source>
        <dbReference type="EMBL" id="QDH83931.1"/>
    </source>
</evidence>
<dbReference type="Proteomes" id="UP000320802">
    <property type="component" value="Segment"/>
</dbReference>
<evidence type="ECO:0000313" key="2">
    <source>
        <dbReference type="Proteomes" id="UP000320802"/>
    </source>
</evidence>
<keyword evidence="2" id="KW-1185">Reference proteome</keyword>
<protein>
    <recommendedName>
        <fullName evidence="3">ATPase AAA-type core domain-containing protein</fullName>
    </recommendedName>
</protein>
<gene>
    <name evidence="1" type="ORF">Axy10_029</name>
</gene>
<dbReference type="CDD" id="cd00009">
    <property type="entry name" value="AAA"/>
    <property type="match status" value="1"/>
</dbReference>